<dbReference type="STRING" id="883114.HMPREF9709_01026"/>
<dbReference type="EMBL" id="AGEI01000021">
    <property type="protein sequence ID" value="EHR34090.1"/>
    <property type="molecule type" value="Genomic_DNA"/>
</dbReference>
<dbReference type="PANTHER" id="PTHR18964:SF170">
    <property type="entry name" value="SUGAR KINASE"/>
    <property type="match status" value="1"/>
</dbReference>
<dbReference type="InterPro" id="IPR000600">
    <property type="entry name" value="ROK"/>
</dbReference>
<dbReference type="HOGENOM" id="CLU_036604_0_2_9"/>
<comment type="caution">
    <text evidence="2">The sequence shown here is derived from an EMBL/GenBank/DDBJ whole genome shotgun (WGS) entry which is preliminary data.</text>
</comment>
<dbReference type="AlphaFoldDB" id="H3NNW5"/>
<organism evidence="2 3">
    <name type="scientific">Helcococcus kunzii ATCC 51366</name>
    <dbReference type="NCBI Taxonomy" id="883114"/>
    <lineage>
        <taxon>Bacteria</taxon>
        <taxon>Bacillati</taxon>
        <taxon>Bacillota</taxon>
        <taxon>Tissierellia</taxon>
        <taxon>Tissierellales</taxon>
        <taxon>Peptoniphilaceae</taxon>
        <taxon>Helcococcus</taxon>
    </lineage>
</organism>
<protein>
    <recommendedName>
        <fullName evidence="4">ROK family protein</fullName>
    </recommendedName>
</protein>
<name>H3NNW5_9FIRM</name>
<sequence length="294" mass="33238">MYLIFDIGGTSTKVGIIDNEKIIEKFSELRKDSLEEFVNFLDNEILRCKEKYNIKGIGFSSPGTVDSVTGNIGGISALDYIHTFNFAKHLQDKHNLPVAIENDANCAALAQLYFDNPKEKLIAFFIIGSGIGGAIIKDGKLMKGRRLETGEFGYMLLKNEDGQYTNMSQLSTMPNVVRRLKEKHNIEEKPHIVLEKYFEKEEPYYSEVNSMFEYLCMGIYNIQYSLDPEIIYIGGGISQSESFIEELNNRLKQGIFADADVNIKAATFHNDNNIYGAYANLLNTIKEGKKLCTQ</sequence>
<dbReference type="eggNOG" id="COG1940">
    <property type="taxonomic scope" value="Bacteria"/>
</dbReference>
<dbReference type="Gene3D" id="3.30.420.40">
    <property type="match status" value="2"/>
</dbReference>
<dbReference type="Proteomes" id="UP000004191">
    <property type="component" value="Unassembled WGS sequence"/>
</dbReference>
<evidence type="ECO:0000313" key="2">
    <source>
        <dbReference type="EMBL" id="EHR34090.1"/>
    </source>
</evidence>
<evidence type="ECO:0000313" key="3">
    <source>
        <dbReference type="Proteomes" id="UP000004191"/>
    </source>
</evidence>
<dbReference type="RefSeq" id="WP_005398509.1">
    <property type="nucleotide sequence ID" value="NZ_JH601088.1"/>
</dbReference>
<reference evidence="2 3" key="1">
    <citation type="submission" date="2012-01" db="EMBL/GenBank/DDBJ databases">
        <title>The Genome Sequence of Helcococcus kunzii ATCC 51366.</title>
        <authorList>
            <consortium name="The Broad Institute Genome Sequencing Platform"/>
            <person name="Earl A."/>
            <person name="Ward D."/>
            <person name="Feldgarden M."/>
            <person name="Gevers D."/>
            <person name="Huys G."/>
            <person name="Young S.K."/>
            <person name="Zeng Q."/>
            <person name="Gargeya S."/>
            <person name="Fitzgerald M."/>
            <person name="Haas B."/>
            <person name="Abouelleil A."/>
            <person name="Alvarado L."/>
            <person name="Arachchi H.M."/>
            <person name="Berlin A."/>
            <person name="Chapman S.B."/>
            <person name="Gearin G."/>
            <person name="Goldberg J."/>
            <person name="Griggs A."/>
            <person name="Gujja S."/>
            <person name="Hansen M."/>
            <person name="Heiman D."/>
            <person name="Howarth C."/>
            <person name="Larimer J."/>
            <person name="Lui A."/>
            <person name="MacDonald P.J.P."/>
            <person name="McCowen C."/>
            <person name="Montmayeur A."/>
            <person name="Murphy C."/>
            <person name="Neiman D."/>
            <person name="Pearson M."/>
            <person name="Priest M."/>
            <person name="Roberts A."/>
            <person name="Saif S."/>
            <person name="Shea T."/>
            <person name="Sisk P."/>
            <person name="Stolte C."/>
            <person name="Sykes S."/>
            <person name="Wortman J."/>
            <person name="Nusbaum C."/>
            <person name="Birren B."/>
        </authorList>
    </citation>
    <scope>NUCLEOTIDE SEQUENCE [LARGE SCALE GENOMIC DNA]</scope>
    <source>
        <strain evidence="2 3">ATCC 51366</strain>
    </source>
</reference>
<dbReference type="SUPFAM" id="SSF53067">
    <property type="entry name" value="Actin-like ATPase domain"/>
    <property type="match status" value="1"/>
</dbReference>
<comment type="similarity">
    <text evidence="1">Belongs to the ROK (NagC/XylR) family.</text>
</comment>
<dbReference type="PANTHER" id="PTHR18964">
    <property type="entry name" value="ROK (REPRESSOR, ORF, KINASE) FAMILY"/>
    <property type="match status" value="1"/>
</dbReference>
<accession>H3NNW5</accession>
<dbReference type="PATRIC" id="fig|883114.3.peg.1016"/>
<dbReference type="GeneID" id="96999019"/>
<gene>
    <name evidence="2" type="ORF">HMPREF9709_01026</name>
</gene>
<evidence type="ECO:0008006" key="4">
    <source>
        <dbReference type="Google" id="ProtNLM"/>
    </source>
</evidence>
<dbReference type="Pfam" id="PF00480">
    <property type="entry name" value="ROK"/>
    <property type="match status" value="1"/>
</dbReference>
<keyword evidence="3" id="KW-1185">Reference proteome</keyword>
<evidence type="ECO:0000256" key="1">
    <source>
        <dbReference type="ARBA" id="ARBA00006479"/>
    </source>
</evidence>
<dbReference type="OrthoDB" id="9795247at2"/>
<proteinExistence type="inferred from homology"/>
<dbReference type="InterPro" id="IPR043129">
    <property type="entry name" value="ATPase_NBD"/>
</dbReference>